<dbReference type="PROSITE" id="PS50089">
    <property type="entry name" value="ZF_RING_2"/>
    <property type="match status" value="1"/>
</dbReference>
<name>A0A6P8YHU5_THRPL</name>
<dbReference type="SMART" id="SM00184">
    <property type="entry name" value="RING"/>
    <property type="match status" value="1"/>
</dbReference>
<evidence type="ECO:0000256" key="2">
    <source>
        <dbReference type="ARBA" id="ARBA00022771"/>
    </source>
</evidence>
<dbReference type="PANTHER" id="PTHR25464:SF2">
    <property type="entry name" value="RING-TYPE DOMAIN-CONTAINING PROTEIN"/>
    <property type="match status" value="1"/>
</dbReference>
<dbReference type="Gene3D" id="3.30.40.10">
    <property type="entry name" value="Zinc/RING finger domain, C3HC4 (zinc finger)"/>
    <property type="match status" value="1"/>
</dbReference>
<gene>
    <name evidence="7" type="primary">LOC117642432</name>
</gene>
<organism evidence="7">
    <name type="scientific">Thrips palmi</name>
    <name type="common">Melon thrips</name>
    <dbReference type="NCBI Taxonomy" id="161013"/>
    <lineage>
        <taxon>Eukaryota</taxon>
        <taxon>Metazoa</taxon>
        <taxon>Ecdysozoa</taxon>
        <taxon>Arthropoda</taxon>
        <taxon>Hexapoda</taxon>
        <taxon>Insecta</taxon>
        <taxon>Pterygota</taxon>
        <taxon>Neoptera</taxon>
        <taxon>Paraneoptera</taxon>
        <taxon>Thysanoptera</taxon>
        <taxon>Terebrantia</taxon>
        <taxon>Thripoidea</taxon>
        <taxon>Thripidae</taxon>
        <taxon>Thrips</taxon>
    </lineage>
</organism>
<dbReference type="AlphaFoldDB" id="A0A6P8YHU5"/>
<evidence type="ECO:0000259" key="5">
    <source>
        <dbReference type="PROSITE" id="PS50089"/>
    </source>
</evidence>
<keyword evidence="6" id="KW-1185">Reference proteome</keyword>
<keyword evidence="3" id="KW-0862">Zinc</keyword>
<dbReference type="SUPFAM" id="SSF57850">
    <property type="entry name" value="RING/U-box"/>
    <property type="match status" value="1"/>
</dbReference>
<keyword evidence="1" id="KW-0479">Metal-binding</keyword>
<feature type="domain" description="RING-type" evidence="5">
    <location>
        <begin position="11"/>
        <end position="52"/>
    </location>
</feature>
<dbReference type="InterPro" id="IPR027370">
    <property type="entry name" value="Znf-RING_euk"/>
</dbReference>
<dbReference type="PANTHER" id="PTHR25464">
    <property type="entry name" value="TRIPARTITE MOTIF-CONTAINING PROTEIN 2-LIKE PROTEIN"/>
    <property type="match status" value="1"/>
</dbReference>
<dbReference type="Proteomes" id="UP000515158">
    <property type="component" value="Unplaced"/>
</dbReference>
<proteinExistence type="predicted"/>
<evidence type="ECO:0000256" key="1">
    <source>
        <dbReference type="ARBA" id="ARBA00022723"/>
    </source>
</evidence>
<dbReference type="RefSeq" id="XP_034236550.1">
    <property type="nucleotide sequence ID" value="XM_034380659.1"/>
</dbReference>
<evidence type="ECO:0000313" key="6">
    <source>
        <dbReference type="Proteomes" id="UP000515158"/>
    </source>
</evidence>
<evidence type="ECO:0000313" key="7">
    <source>
        <dbReference type="RefSeq" id="XP_034236550.1"/>
    </source>
</evidence>
<dbReference type="PROSITE" id="PS00518">
    <property type="entry name" value="ZF_RING_1"/>
    <property type="match status" value="1"/>
</dbReference>
<dbReference type="InterPro" id="IPR013083">
    <property type="entry name" value="Znf_RING/FYVE/PHD"/>
</dbReference>
<dbReference type="InParanoid" id="A0A6P8YHU5"/>
<accession>A0A6P8YHU5</accession>
<evidence type="ECO:0000256" key="4">
    <source>
        <dbReference type="PROSITE-ProRule" id="PRU00175"/>
    </source>
</evidence>
<reference evidence="7" key="1">
    <citation type="submission" date="2025-08" db="UniProtKB">
        <authorList>
            <consortium name="RefSeq"/>
        </authorList>
    </citation>
    <scope>IDENTIFICATION</scope>
    <source>
        <tissue evidence="7">Total insect</tissue>
    </source>
</reference>
<evidence type="ECO:0000256" key="3">
    <source>
        <dbReference type="ARBA" id="ARBA00022833"/>
    </source>
</evidence>
<protein>
    <submittedName>
        <fullName evidence="7">E3 ubiquitin-protein ligase TRIM32-like isoform X1</fullName>
    </submittedName>
</protein>
<dbReference type="GeneID" id="117642432"/>
<dbReference type="KEGG" id="tpal:117642432"/>
<sequence length="203" mass="23281">MLERPSVQMECSVCLEAFDREVRRPKALPCGHSFCLRCLQNPDFGHHCPQDRRAFRNEPIVNLPDNFNVLSMLGDGAARDEAVWCEACDRQFSGDCADAGHRPCSVRRRRALQDQRGPDVQQGLQDLRRELQELRQQYGVPHSLINGQIRLRSTLQVEDQQRGAAPPRLHLDVQEMSVEEGMLKERNDLLLSGRLDQVSFHRD</sequence>
<dbReference type="GO" id="GO:0008270">
    <property type="term" value="F:zinc ion binding"/>
    <property type="evidence" value="ECO:0007669"/>
    <property type="project" value="UniProtKB-KW"/>
</dbReference>
<keyword evidence="2 4" id="KW-0863">Zinc-finger</keyword>
<dbReference type="Pfam" id="PF13445">
    <property type="entry name" value="zf-RING_UBOX"/>
    <property type="match status" value="1"/>
</dbReference>
<dbReference type="InterPro" id="IPR017907">
    <property type="entry name" value="Znf_RING_CS"/>
</dbReference>
<dbReference type="InterPro" id="IPR001841">
    <property type="entry name" value="Znf_RING"/>
</dbReference>
<dbReference type="OrthoDB" id="6366364at2759"/>